<dbReference type="SUPFAM" id="SSF51430">
    <property type="entry name" value="NAD(P)-linked oxidoreductase"/>
    <property type="match status" value="1"/>
</dbReference>
<dbReference type="HOGENOM" id="CLU_023205_2_1_1"/>
<dbReference type="Gene3D" id="3.20.20.100">
    <property type="entry name" value="NADP-dependent oxidoreductase domain"/>
    <property type="match status" value="1"/>
</dbReference>
<reference evidence="3 4" key="1">
    <citation type="submission" date="2014-06" db="EMBL/GenBank/DDBJ databases">
        <title>Evolutionary Origins and Diversification of the Mycorrhizal Mutualists.</title>
        <authorList>
            <consortium name="DOE Joint Genome Institute"/>
            <consortium name="Mycorrhizal Genomics Consortium"/>
            <person name="Kohler A."/>
            <person name="Kuo A."/>
            <person name="Nagy L.G."/>
            <person name="Floudas D."/>
            <person name="Copeland A."/>
            <person name="Barry K.W."/>
            <person name="Cichocki N."/>
            <person name="Veneault-Fourrey C."/>
            <person name="LaButti K."/>
            <person name="Lindquist E.A."/>
            <person name="Lipzen A."/>
            <person name="Lundell T."/>
            <person name="Morin E."/>
            <person name="Murat C."/>
            <person name="Riley R."/>
            <person name="Ohm R."/>
            <person name="Sun H."/>
            <person name="Tunlid A."/>
            <person name="Henrissat B."/>
            <person name="Grigoriev I.V."/>
            <person name="Hibbett D.S."/>
            <person name="Martin F."/>
        </authorList>
    </citation>
    <scope>NUCLEOTIDE SEQUENCE [LARGE SCALE GENOMIC DNA]</scope>
    <source>
        <strain evidence="3 4">SS14</strain>
    </source>
</reference>
<evidence type="ECO:0000313" key="3">
    <source>
        <dbReference type="EMBL" id="KIJ30924.1"/>
    </source>
</evidence>
<dbReference type="Proteomes" id="UP000054279">
    <property type="component" value="Unassembled WGS sequence"/>
</dbReference>
<organism evidence="3 4">
    <name type="scientific">Sphaerobolus stellatus (strain SS14)</name>
    <dbReference type="NCBI Taxonomy" id="990650"/>
    <lineage>
        <taxon>Eukaryota</taxon>
        <taxon>Fungi</taxon>
        <taxon>Dikarya</taxon>
        <taxon>Basidiomycota</taxon>
        <taxon>Agaricomycotina</taxon>
        <taxon>Agaricomycetes</taxon>
        <taxon>Phallomycetidae</taxon>
        <taxon>Geastrales</taxon>
        <taxon>Sphaerobolaceae</taxon>
        <taxon>Sphaerobolus</taxon>
    </lineage>
</organism>
<accession>A0A0C9U914</accession>
<proteinExistence type="predicted"/>
<name>A0A0C9U914_SPHS4</name>
<dbReference type="PANTHER" id="PTHR43625:SF40">
    <property type="entry name" value="ALDO-KETO REDUCTASE YAKC [NADP(+)]"/>
    <property type="match status" value="1"/>
</dbReference>
<feature type="non-terminal residue" evidence="3">
    <location>
        <position position="1"/>
    </location>
</feature>
<dbReference type="EMBL" id="KN837251">
    <property type="protein sequence ID" value="KIJ30924.1"/>
    <property type="molecule type" value="Genomic_DNA"/>
</dbReference>
<keyword evidence="1" id="KW-0560">Oxidoreductase</keyword>
<dbReference type="InterPro" id="IPR023210">
    <property type="entry name" value="NADP_OxRdtase_dom"/>
</dbReference>
<gene>
    <name evidence="3" type="ORF">M422DRAFT_186470</name>
</gene>
<sequence>GQWLKETGRHSDIILATKFGYQNQDLQDRKPYSKPSYIRKALERSLKNLQTDYIDIWYQHRVDKEVPIEIVMQTLGEFVKEGKIKYIGLSECSAETLRRAKGVPRVGEKLVVVQMEYSMFTLDVEREEFASAMKDTGVGLMAYSPLNSGLASGRYRSRADFDKDDGRLILPRFSEENFPKNLVIVDKMQEVGKKVGVTSGQIALAWILAEHDNFVPIPRCRNPARLEENAIAGEIALSEEDVQVIRQLAKEADKAFGPRYPLAYIPEGDCNKLTDWKGE</sequence>
<dbReference type="InterPro" id="IPR050791">
    <property type="entry name" value="Aldo-Keto_reductase"/>
</dbReference>
<dbReference type="AlphaFoldDB" id="A0A0C9U914"/>
<keyword evidence="4" id="KW-1185">Reference proteome</keyword>
<evidence type="ECO:0000256" key="1">
    <source>
        <dbReference type="ARBA" id="ARBA00023002"/>
    </source>
</evidence>
<dbReference type="InterPro" id="IPR036812">
    <property type="entry name" value="NAD(P)_OxRdtase_dom_sf"/>
</dbReference>
<evidence type="ECO:0000259" key="2">
    <source>
        <dbReference type="Pfam" id="PF00248"/>
    </source>
</evidence>
<dbReference type="PANTHER" id="PTHR43625">
    <property type="entry name" value="AFLATOXIN B1 ALDEHYDE REDUCTASE"/>
    <property type="match status" value="1"/>
</dbReference>
<dbReference type="GO" id="GO:0016491">
    <property type="term" value="F:oxidoreductase activity"/>
    <property type="evidence" value="ECO:0007669"/>
    <property type="project" value="UniProtKB-KW"/>
</dbReference>
<dbReference type="GO" id="GO:0005737">
    <property type="term" value="C:cytoplasm"/>
    <property type="evidence" value="ECO:0007669"/>
    <property type="project" value="TreeGrafter"/>
</dbReference>
<evidence type="ECO:0000313" key="4">
    <source>
        <dbReference type="Proteomes" id="UP000054279"/>
    </source>
</evidence>
<protein>
    <recommendedName>
        <fullName evidence="2">NADP-dependent oxidoreductase domain-containing protein</fullName>
    </recommendedName>
</protein>
<dbReference type="Pfam" id="PF00248">
    <property type="entry name" value="Aldo_ket_red"/>
    <property type="match status" value="1"/>
</dbReference>
<dbReference type="OrthoDB" id="37537at2759"/>
<feature type="domain" description="NADP-dependent oxidoreductase" evidence="2">
    <location>
        <begin position="1"/>
        <end position="249"/>
    </location>
</feature>